<proteinExistence type="predicted"/>
<name>M2R935_CERS8</name>
<dbReference type="HOGENOM" id="CLU_1102658_0_0_1"/>
<dbReference type="InterPro" id="IPR058913">
    <property type="entry name" value="Integrase_dom_put"/>
</dbReference>
<sequence length="252" mass="28366">MPPNPSGGVDEFSTFYLECERICAEAQFILHSLPNAEIPAVERAIHQLCAIQQILPQLNDVHASDNDINTLIISLDCLEAFRQVFFHLEENGLLDMDQHIHQVCLFLVFHKRVQDSLDRARDAWNLHKLRTERNKTPVAIYELSREKAMQRGYWTGDPGDINIDPNNYGVDPEGPVPLAEDLQFDPEGVGNQPEGAQAERDAGIAVNHEDDLQQARDLMGDYDFNRDDGNWGINVYCEAVILLTSKLASAAE</sequence>
<organism evidence="2 3">
    <name type="scientific">Ceriporiopsis subvermispora (strain B)</name>
    <name type="common">White-rot fungus</name>
    <name type="synonym">Gelatoporia subvermispora</name>
    <dbReference type="NCBI Taxonomy" id="914234"/>
    <lineage>
        <taxon>Eukaryota</taxon>
        <taxon>Fungi</taxon>
        <taxon>Dikarya</taxon>
        <taxon>Basidiomycota</taxon>
        <taxon>Agaricomycotina</taxon>
        <taxon>Agaricomycetes</taxon>
        <taxon>Polyporales</taxon>
        <taxon>Gelatoporiaceae</taxon>
        <taxon>Gelatoporia</taxon>
    </lineage>
</organism>
<keyword evidence="3" id="KW-1185">Reference proteome</keyword>
<dbReference type="Pfam" id="PF24764">
    <property type="entry name" value="rva_4"/>
    <property type="match status" value="1"/>
</dbReference>
<evidence type="ECO:0000313" key="2">
    <source>
        <dbReference type="EMBL" id="EMD34922.1"/>
    </source>
</evidence>
<protein>
    <recommendedName>
        <fullName evidence="1">Integrase core domain-containing protein</fullName>
    </recommendedName>
</protein>
<dbReference type="AlphaFoldDB" id="M2R935"/>
<feature type="domain" description="Integrase core" evidence="1">
    <location>
        <begin position="75"/>
        <end position="142"/>
    </location>
</feature>
<dbReference type="EMBL" id="KB445801">
    <property type="protein sequence ID" value="EMD34922.1"/>
    <property type="molecule type" value="Genomic_DNA"/>
</dbReference>
<dbReference type="OrthoDB" id="2686689at2759"/>
<dbReference type="STRING" id="914234.M2R935"/>
<reference evidence="2 3" key="1">
    <citation type="journal article" date="2012" name="Proc. Natl. Acad. Sci. U.S.A.">
        <title>Comparative genomics of Ceriporiopsis subvermispora and Phanerochaete chrysosporium provide insight into selective ligninolysis.</title>
        <authorList>
            <person name="Fernandez-Fueyo E."/>
            <person name="Ruiz-Duenas F.J."/>
            <person name="Ferreira P."/>
            <person name="Floudas D."/>
            <person name="Hibbett D.S."/>
            <person name="Canessa P."/>
            <person name="Larrondo L.F."/>
            <person name="James T.Y."/>
            <person name="Seelenfreund D."/>
            <person name="Lobos S."/>
            <person name="Polanco R."/>
            <person name="Tello M."/>
            <person name="Honda Y."/>
            <person name="Watanabe T."/>
            <person name="Watanabe T."/>
            <person name="Ryu J.S."/>
            <person name="Kubicek C.P."/>
            <person name="Schmoll M."/>
            <person name="Gaskell J."/>
            <person name="Hammel K.E."/>
            <person name="St John F.J."/>
            <person name="Vanden Wymelenberg A."/>
            <person name="Sabat G."/>
            <person name="Splinter BonDurant S."/>
            <person name="Syed K."/>
            <person name="Yadav J.S."/>
            <person name="Doddapaneni H."/>
            <person name="Subramanian V."/>
            <person name="Lavin J.L."/>
            <person name="Oguiza J.A."/>
            <person name="Perez G."/>
            <person name="Pisabarro A.G."/>
            <person name="Ramirez L."/>
            <person name="Santoyo F."/>
            <person name="Master E."/>
            <person name="Coutinho P.M."/>
            <person name="Henrissat B."/>
            <person name="Lombard V."/>
            <person name="Magnuson J.K."/>
            <person name="Kuees U."/>
            <person name="Hori C."/>
            <person name="Igarashi K."/>
            <person name="Samejima M."/>
            <person name="Held B.W."/>
            <person name="Barry K.W."/>
            <person name="LaButti K.M."/>
            <person name="Lapidus A."/>
            <person name="Lindquist E.A."/>
            <person name="Lucas S.M."/>
            <person name="Riley R."/>
            <person name="Salamov A.A."/>
            <person name="Hoffmeister D."/>
            <person name="Schwenk D."/>
            <person name="Hadar Y."/>
            <person name="Yarden O."/>
            <person name="de Vries R.P."/>
            <person name="Wiebenga A."/>
            <person name="Stenlid J."/>
            <person name="Eastwood D."/>
            <person name="Grigoriev I.V."/>
            <person name="Berka R.M."/>
            <person name="Blanchette R.A."/>
            <person name="Kersten P."/>
            <person name="Martinez A.T."/>
            <person name="Vicuna R."/>
            <person name="Cullen D."/>
        </authorList>
    </citation>
    <scope>NUCLEOTIDE SEQUENCE [LARGE SCALE GENOMIC DNA]</scope>
    <source>
        <strain evidence="2 3">B</strain>
    </source>
</reference>
<dbReference type="Proteomes" id="UP000016930">
    <property type="component" value="Unassembled WGS sequence"/>
</dbReference>
<evidence type="ECO:0000259" key="1">
    <source>
        <dbReference type="Pfam" id="PF24764"/>
    </source>
</evidence>
<evidence type="ECO:0000313" key="3">
    <source>
        <dbReference type="Proteomes" id="UP000016930"/>
    </source>
</evidence>
<accession>M2R935</accession>
<gene>
    <name evidence="2" type="ORF">CERSUDRAFT_75258</name>
</gene>